<dbReference type="Pfam" id="PF13560">
    <property type="entry name" value="HTH_31"/>
    <property type="match status" value="1"/>
</dbReference>
<dbReference type="InterPro" id="IPR010982">
    <property type="entry name" value="Lambda_DNA-bd_dom_sf"/>
</dbReference>
<accession>A0A261GC80</accession>
<dbReference type="SUPFAM" id="SSF47413">
    <property type="entry name" value="lambda repressor-like DNA-binding domains"/>
    <property type="match status" value="1"/>
</dbReference>
<sequence length="151" mass="16438">MEQFVASISGIHHMATVVRDARLARGWTQEELAAQSGFSRVWINRFELTAIAEPSFSRILTLCNILGIKLTVSYAIDPDAVGSRETSQGRAKEGAARSGEGNMGESIGDKMTDDMPPTRQRRSRNAATILETLALRSKEQRSGGIGEEESA</sequence>
<proteinExistence type="predicted"/>
<evidence type="ECO:0000256" key="1">
    <source>
        <dbReference type="SAM" id="MobiDB-lite"/>
    </source>
</evidence>
<dbReference type="EMBL" id="MWXA01000001">
    <property type="protein sequence ID" value="OZG68765.1"/>
    <property type="molecule type" value="Genomic_DNA"/>
</dbReference>
<dbReference type="GO" id="GO:0003677">
    <property type="term" value="F:DNA binding"/>
    <property type="evidence" value="ECO:0007669"/>
    <property type="project" value="InterPro"/>
</dbReference>
<keyword evidence="4" id="KW-1185">Reference proteome</keyword>
<evidence type="ECO:0000313" key="3">
    <source>
        <dbReference type="EMBL" id="OZG68765.1"/>
    </source>
</evidence>
<dbReference type="Gene3D" id="1.10.260.40">
    <property type="entry name" value="lambda repressor-like DNA-binding domains"/>
    <property type="match status" value="1"/>
</dbReference>
<evidence type="ECO:0000259" key="2">
    <source>
        <dbReference type="PROSITE" id="PS50943"/>
    </source>
</evidence>
<feature type="region of interest" description="Disordered" evidence="1">
    <location>
        <begin position="81"/>
        <end position="151"/>
    </location>
</feature>
<evidence type="ECO:0000313" key="4">
    <source>
        <dbReference type="Proteomes" id="UP000216451"/>
    </source>
</evidence>
<dbReference type="SMART" id="SM00530">
    <property type="entry name" value="HTH_XRE"/>
    <property type="match status" value="1"/>
</dbReference>
<feature type="domain" description="HTH cro/C1-type" evidence="2">
    <location>
        <begin position="18"/>
        <end position="75"/>
    </location>
</feature>
<gene>
    <name evidence="3" type="ORF">BAQU_0066</name>
</gene>
<dbReference type="PROSITE" id="PS50943">
    <property type="entry name" value="HTH_CROC1"/>
    <property type="match status" value="1"/>
</dbReference>
<organism evidence="3 4">
    <name type="scientific">Bifidobacterium aquikefiri</name>
    <dbReference type="NCBI Taxonomy" id="1653207"/>
    <lineage>
        <taxon>Bacteria</taxon>
        <taxon>Bacillati</taxon>
        <taxon>Actinomycetota</taxon>
        <taxon>Actinomycetes</taxon>
        <taxon>Bifidobacteriales</taxon>
        <taxon>Bifidobacteriaceae</taxon>
        <taxon>Bifidobacterium</taxon>
    </lineage>
</organism>
<protein>
    <submittedName>
        <fullName evidence="3">XRE family transcriptional regulator</fullName>
    </submittedName>
</protein>
<dbReference type="RefSeq" id="WP_094692089.1">
    <property type="nucleotide sequence ID" value="NZ_CALENZ010000002.1"/>
</dbReference>
<dbReference type="AlphaFoldDB" id="A0A261GC80"/>
<dbReference type="InterPro" id="IPR001387">
    <property type="entry name" value="Cro/C1-type_HTH"/>
</dbReference>
<comment type="caution">
    <text evidence="3">The sequence shown here is derived from an EMBL/GenBank/DDBJ whole genome shotgun (WGS) entry which is preliminary data.</text>
</comment>
<name>A0A261GC80_9BIFI</name>
<dbReference type="GeneID" id="98294773"/>
<dbReference type="CDD" id="cd00093">
    <property type="entry name" value="HTH_XRE"/>
    <property type="match status" value="1"/>
</dbReference>
<dbReference type="Proteomes" id="UP000216451">
    <property type="component" value="Unassembled WGS sequence"/>
</dbReference>
<reference evidence="3 4" key="1">
    <citation type="journal article" date="2017" name="BMC Genomics">
        <title>Comparative genomic and phylogenomic analyses of the Bifidobacteriaceae family.</title>
        <authorList>
            <person name="Lugli G.A."/>
            <person name="Milani C."/>
            <person name="Turroni F."/>
            <person name="Duranti S."/>
            <person name="Mancabelli L."/>
            <person name="Mangifesta M."/>
            <person name="Ferrario C."/>
            <person name="Modesto M."/>
            <person name="Mattarelli P."/>
            <person name="Jiri K."/>
            <person name="van Sinderen D."/>
            <person name="Ventura M."/>
        </authorList>
    </citation>
    <scope>NUCLEOTIDE SEQUENCE [LARGE SCALE GENOMIC DNA]</scope>
    <source>
        <strain evidence="3 4">LMG 28769</strain>
    </source>
</reference>